<dbReference type="PANTHER" id="PTHR34846">
    <property type="entry name" value="4-CARBOXYMUCONOLACTONE DECARBOXYLASE FAMILY PROTEIN (AFU_ORTHOLOGUE AFUA_6G11590)"/>
    <property type="match status" value="1"/>
</dbReference>
<dbReference type="PANTHER" id="PTHR34846:SF9">
    <property type="entry name" value="4-CARBOXYMUCONOLACTONE DECARBOXYLASE FAMILY PROTEIN (AFU_ORTHOLOGUE AFUA_1G03690)"/>
    <property type="match status" value="1"/>
</dbReference>
<dbReference type="Gene3D" id="1.20.1290.10">
    <property type="entry name" value="AhpD-like"/>
    <property type="match status" value="1"/>
</dbReference>
<evidence type="ECO:0000313" key="2">
    <source>
        <dbReference type="Proteomes" id="UP000184356"/>
    </source>
</evidence>
<dbReference type="InterPro" id="IPR029032">
    <property type="entry name" value="AhpD-like"/>
</dbReference>
<organism evidence="1 2">
    <name type="scientific">Aspergillus sydowii CBS 593.65</name>
    <dbReference type="NCBI Taxonomy" id="1036612"/>
    <lineage>
        <taxon>Eukaryota</taxon>
        <taxon>Fungi</taxon>
        <taxon>Dikarya</taxon>
        <taxon>Ascomycota</taxon>
        <taxon>Pezizomycotina</taxon>
        <taxon>Eurotiomycetes</taxon>
        <taxon>Eurotiomycetidae</taxon>
        <taxon>Eurotiales</taxon>
        <taxon>Aspergillaceae</taxon>
        <taxon>Aspergillus</taxon>
        <taxon>Aspergillus subgen. Nidulantes</taxon>
    </lineage>
</organism>
<dbReference type="GeneID" id="63756378"/>
<dbReference type="EMBL" id="KV878585">
    <property type="protein sequence ID" value="OJJ60120.1"/>
    <property type="molecule type" value="Genomic_DNA"/>
</dbReference>
<proteinExistence type="predicted"/>
<dbReference type="OrthoDB" id="9998495at2759"/>
<dbReference type="AlphaFoldDB" id="A0A1L9TL19"/>
<sequence length="178" mass="19500">MLLRYVADPPPRTTPYEVEILARVQARRAFNGLVPLDRDFLHSFPTAEGKSTLFRAIRQKISLTSVIIAILNGAWFDWKHHSPLLTEAGSSNSAVSVVRNSGADIPPKVAEGMPSAAEGAVLRYTDAMTRTTTVPNEVSKMLPECFRDREVVEITATCAGYNGVGRFLVALDIGEKNQ</sequence>
<accession>A0A1L9TL19</accession>
<reference evidence="2" key="1">
    <citation type="journal article" date="2017" name="Genome Biol.">
        <title>Comparative genomics reveals high biological diversity and specific adaptations in the industrially and medically important fungal genus Aspergillus.</title>
        <authorList>
            <person name="de Vries R.P."/>
            <person name="Riley R."/>
            <person name="Wiebenga A."/>
            <person name="Aguilar-Osorio G."/>
            <person name="Amillis S."/>
            <person name="Uchima C.A."/>
            <person name="Anderluh G."/>
            <person name="Asadollahi M."/>
            <person name="Askin M."/>
            <person name="Barry K."/>
            <person name="Battaglia E."/>
            <person name="Bayram O."/>
            <person name="Benocci T."/>
            <person name="Braus-Stromeyer S.A."/>
            <person name="Caldana C."/>
            <person name="Canovas D."/>
            <person name="Cerqueira G.C."/>
            <person name="Chen F."/>
            <person name="Chen W."/>
            <person name="Choi C."/>
            <person name="Clum A."/>
            <person name="Dos Santos R.A."/>
            <person name="Damasio A.R."/>
            <person name="Diallinas G."/>
            <person name="Emri T."/>
            <person name="Fekete E."/>
            <person name="Flipphi M."/>
            <person name="Freyberg S."/>
            <person name="Gallo A."/>
            <person name="Gournas C."/>
            <person name="Habgood R."/>
            <person name="Hainaut M."/>
            <person name="Harispe M.L."/>
            <person name="Henrissat B."/>
            <person name="Hilden K.S."/>
            <person name="Hope R."/>
            <person name="Hossain A."/>
            <person name="Karabika E."/>
            <person name="Karaffa L."/>
            <person name="Karanyi Z."/>
            <person name="Krasevec N."/>
            <person name="Kuo A."/>
            <person name="Kusch H."/>
            <person name="LaButti K."/>
            <person name="Lagendijk E.L."/>
            <person name="Lapidus A."/>
            <person name="Levasseur A."/>
            <person name="Lindquist E."/>
            <person name="Lipzen A."/>
            <person name="Logrieco A.F."/>
            <person name="MacCabe A."/>
            <person name="Maekelae M.R."/>
            <person name="Malavazi I."/>
            <person name="Melin P."/>
            <person name="Meyer V."/>
            <person name="Mielnichuk N."/>
            <person name="Miskei M."/>
            <person name="Molnar A.P."/>
            <person name="Mule G."/>
            <person name="Ngan C.Y."/>
            <person name="Orejas M."/>
            <person name="Orosz E."/>
            <person name="Ouedraogo J.P."/>
            <person name="Overkamp K.M."/>
            <person name="Park H.-S."/>
            <person name="Perrone G."/>
            <person name="Piumi F."/>
            <person name="Punt P.J."/>
            <person name="Ram A.F."/>
            <person name="Ramon A."/>
            <person name="Rauscher S."/>
            <person name="Record E."/>
            <person name="Riano-Pachon D.M."/>
            <person name="Robert V."/>
            <person name="Roehrig J."/>
            <person name="Ruller R."/>
            <person name="Salamov A."/>
            <person name="Salih N.S."/>
            <person name="Samson R.A."/>
            <person name="Sandor E."/>
            <person name="Sanguinetti M."/>
            <person name="Schuetze T."/>
            <person name="Sepcic K."/>
            <person name="Shelest E."/>
            <person name="Sherlock G."/>
            <person name="Sophianopoulou V."/>
            <person name="Squina F.M."/>
            <person name="Sun H."/>
            <person name="Susca A."/>
            <person name="Todd R.B."/>
            <person name="Tsang A."/>
            <person name="Unkles S.E."/>
            <person name="van de Wiele N."/>
            <person name="van Rossen-Uffink D."/>
            <person name="Oliveira J.V."/>
            <person name="Vesth T.C."/>
            <person name="Visser J."/>
            <person name="Yu J.-H."/>
            <person name="Zhou M."/>
            <person name="Andersen M.R."/>
            <person name="Archer D.B."/>
            <person name="Baker S.E."/>
            <person name="Benoit I."/>
            <person name="Brakhage A.A."/>
            <person name="Braus G.H."/>
            <person name="Fischer R."/>
            <person name="Frisvad J.C."/>
            <person name="Goldman G.H."/>
            <person name="Houbraken J."/>
            <person name="Oakley B."/>
            <person name="Pocsi I."/>
            <person name="Scazzocchio C."/>
            <person name="Seiboth B."/>
            <person name="vanKuyk P.A."/>
            <person name="Wortman J."/>
            <person name="Dyer P.S."/>
            <person name="Grigoriev I.V."/>
        </authorList>
    </citation>
    <scope>NUCLEOTIDE SEQUENCE [LARGE SCALE GENOMIC DNA]</scope>
    <source>
        <strain evidence="2">CBS 593.65</strain>
    </source>
</reference>
<protein>
    <submittedName>
        <fullName evidence="1">Uncharacterized protein</fullName>
    </submittedName>
</protein>
<gene>
    <name evidence="1" type="ORF">ASPSYDRAFT_1175744</name>
</gene>
<keyword evidence="2" id="KW-1185">Reference proteome</keyword>
<dbReference type="Proteomes" id="UP000184356">
    <property type="component" value="Unassembled WGS sequence"/>
</dbReference>
<evidence type="ECO:0000313" key="1">
    <source>
        <dbReference type="EMBL" id="OJJ60120.1"/>
    </source>
</evidence>
<dbReference type="SUPFAM" id="SSF69118">
    <property type="entry name" value="AhpD-like"/>
    <property type="match status" value="1"/>
</dbReference>
<dbReference type="VEuPathDB" id="FungiDB:ASPSYDRAFT_1175744"/>
<dbReference type="RefSeq" id="XP_040703926.1">
    <property type="nucleotide sequence ID" value="XM_040840305.1"/>
</dbReference>
<name>A0A1L9TL19_9EURO</name>